<dbReference type="PATRIC" id="fig|1205910.3.peg.4876"/>
<reference evidence="2" key="2">
    <citation type="submission" date="2012-08" db="EMBL/GenBank/DDBJ databases">
        <title>Whole-genome sequence of Nocardiopsis alba strain ATCC BAA-2165 associated with honeybees.</title>
        <authorList>
            <person name="Qiao J."/>
            <person name="Chen L."/>
            <person name="Li Y."/>
            <person name="Wang J."/>
            <person name="Zhang W."/>
            <person name="Chen S."/>
        </authorList>
    </citation>
    <scope>NUCLEOTIDE SEQUENCE [LARGE SCALE GENOMIC DNA]</scope>
    <source>
        <strain evidence="2">ATCC BAA-2165 / BE74</strain>
    </source>
</reference>
<dbReference type="AlphaFoldDB" id="J7LCW9"/>
<dbReference type="EMBL" id="CP003788">
    <property type="protein sequence ID" value="AFR10526.1"/>
    <property type="molecule type" value="Genomic_DNA"/>
</dbReference>
<organism evidence="1 2">
    <name type="scientific">Nocardiopsis alba (strain ATCC BAA-2165 / BE74)</name>
    <dbReference type="NCBI Taxonomy" id="1205910"/>
    <lineage>
        <taxon>Bacteria</taxon>
        <taxon>Bacillati</taxon>
        <taxon>Actinomycetota</taxon>
        <taxon>Actinomycetes</taxon>
        <taxon>Streptosporangiales</taxon>
        <taxon>Nocardiopsidaceae</taxon>
        <taxon>Nocardiopsis</taxon>
    </lineage>
</organism>
<sequence length="190" mass="21135">MLLPALTALSFGELNEERQSRLHDMLQLRRGTPRTEGYGSENSIAHREFTDETGHRLVLDLGKVDEDGWVFGLYFDGGRPSPSTVEAHRTLFRGLMEWFGLQLVQITPAATADEVLVPSVPPEAEGEDGLGVSWNFSYDRLEQLRSHVGLSRDAPREVKEVKLRALMGLPIWSAAPEPLRSEAEAFLHGG</sequence>
<dbReference type="KEGG" id="nal:B005_5161"/>
<reference evidence="1 2" key="1">
    <citation type="journal article" date="2012" name="J. Bacteriol.">
        <title>Whole-Genome Sequence of Nocardiopsis alba Strain ATCC BAA-2165, Associated with Honeybees.</title>
        <authorList>
            <person name="Qiao J."/>
            <person name="Chen L."/>
            <person name="Li Y."/>
            <person name="Wang J."/>
            <person name="Zhang W."/>
            <person name="Chen S."/>
        </authorList>
    </citation>
    <scope>NUCLEOTIDE SEQUENCE [LARGE SCALE GENOMIC DNA]</scope>
    <source>
        <strain evidence="2">ATCC BAA-2165 / BE74</strain>
    </source>
</reference>
<evidence type="ECO:0000313" key="1">
    <source>
        <dbReference type="EMBL" id="AFR10526.1"/>
    </source>
</evidence>
<name>J7LCW9_NOCAA</name>
<dbReference type="HOGENOM" id="CLU_1412517_0_0_11"/>
<dbReference type="eggNOG" id="ENOG5031JCN">
    <property type="taxonomic scope" value="Bacteria"/>
</dbReference>
<proteinExistence type="predicted"/>
<gene>
    <name evidence="1" type="ordered locus">B005_5161</name>
</gene>
<evidence type="ECO:0000313" key="2">
    <source>
        <dbReference type="Proteomes" id="UP000003779"/>
    </source>
</evidence>
<accession>J7LCW9</accession>
<dbReference type="Proteomes" id="UP000003779">
    <property type="component" value="Chromosome"/>
</dbReference>
<protein>
    <submittedName>
        <fullName evidence="1">Uncharacterized protein</fullName>
    </submittedName>
</protein>